<dbReference type="Proteomes" id="UP001217089">
    <property type="component" value="Unassembled WGS sequence"/>
</dbReference>
<proteinExistence type="predicted"/>
<reference evidence="2 3" key="1">
    <citation type="submission" date="2022-12" db="EMBL/GenBank/DDBJ databases">
        <title>Chromosome-level genome of Tegillarca granosa.</title>
        <authorList>
            <person name="Kim J."/>
        </authorList>
    </citation>
    <scope>NUCLEOTIDE SEQUENCE [LARGE SCALE GENOMIC DNA]</scope>
    <source>
        <strain evidence="2">Teg-2019</strain>
        <tissue evidence="2">Adductor muscle</tissue>
    </source>
</reference>
<accession>A0ABQ9EXL3</accession>
<sequence length="76" mass="8588">MYASKPGKEASIPLIDQFFAILVRLKVGLLLPDISQRLGISEETKLQPIFYSTYPATHMQEPPKTSPQEDRQTLTL</sequence>
<keyword evidence="3" id="KW-1185">Reference proteome</keyword>
<evidence type="ECO:0000313" key="3">
    <source>
        <dbReference type="Proteomes" id="UP001217089"/>
    </source>
</evidence>
<feature type="region of interest" description="Disordered" evidence="1">
    <location>
        <begin position="56"/>
        <end position="76"/>
    </location>
</feature>
<dbReference type="EMBL" id="JARBDR010000640">
    <property type="protein sequence ID" value="KAJ8309904.1"/>
    <property type="molecule type" value="Genomic_DNA"/>
</dbReference>
<feature type="compositionally biased region" description="Basic and acidic residues" evidence="1">
    <location>
        <begin position="67"/>
        <end position="76"/>
    </location>
</feature>
<protein>
    <submittedName>
        <fullName evidence="2">Uncharacterized protein</fullName>
    </submittedName>
</protein>
<evidence type="ECO:0000256" key="1">
    <source>
        <dbReference type="SAM" id="MobiDB-lite"/>
    </source>
</evidence>
<name>A0ABQ9EXL3_TEGGR</name>
<evidence type="ECO:0000313" key="2">
    <source>
        <dbReference type="EMBL" id="KAJ8309904.1"/>
    </source>
</evidence>
<organism evidence="2 3">
    <name type="scientific">Tegillarca granosa</name>
    <name type="common">Malaysian cockle</name>
    <name type="synonym">Anadara granosa</name>
    <dbReference type="NCBI Taxonomy" id="220873"/>
    <lineage>
        <taxon>Eukaryota</taxon>
        <taxon>Metazoa</taxon>
        <taxon>Spiralia</taxon>
        <taxon>Lophotrochozoa</taxon>
        <taxon>Mollusca</taxon>
        <taxon>Bivalvia</taxon>
        <taxon>Autobranchia</taxon>
        <taxon>Pteriomorphia</taxon>
        <taxon>Arcoida</taxon>
        <taxon>Arcoidea</taxon>
        <taxon>Arcidae</taxon>
        <taxon>Tegillarca</taxon>
    </lineage>
</organism>
<comment type="caution">
    <text evidence="2">The sequence shown here is derived from an EMBL/GenBank/DDBJ whole genome shotgun (WGS) entry which is preliminary data.</text>
</comment>
<gene>
    <name evidence="2" type="ORF">KUTeg_011769</name>
</gene>